<dbReference type="PANTHER" id="PTHR47360:SF1">
    <property type="entry name" value="ENDOPEPTIDASE NLPC-RELATED"/>
    <property type="match status" value="1"/>
</dbReference>
<comment type="caution">
    <text evidence="8">The sequence shown here is derived from an EMBL/GenBank/DDBJ whole genome shotgun (WGS) entry which is preliminary data.</text>
</comment>
<dbReference type="InterPro" id="IPR038765">
    <property type="entry name" value="Papain-like_cys_pep_sf"/>
</dbReference>
<gene>
    <name evidence="8" type="ORF">ENJ10_01330</name>
</gene>
<name>A0A7V1LKQ9_CALAY</name>
<protein>
    <recommendedName>
        <fullName evidence="7">NlpC/P60 domain-containing protein</fullName>
    </recommendedName>
</protein>
<evidence type="ECO:0000256" key="6">
    <source>
        <dbReference type="SAM" id="SignalP"/>
    </source>
</evidence>
<organism evidence="8">
    <name type="scientific">Caldithrix abyssi</name>
    <dbReference type="NCBI Taxonomy" id="187145"/>
    <lineage>
        <taxon>Bacteria</taxon>
        <taxon>Pseudomonadati</taxon>
        <taxon>Calditrichota</taxon>
        <taxon>Calditrichia</taxon>
        <taxon>Calditrichales</taxon>
        <taxon>Calditrichaceae</taxon>
        <taxon>Caldithrix</taxon>
    </lineage>
</organism>
<dbReference type="Proteomes" id="UP000886005">
    <property type="component" value="Unassembled WGS sequence"/>
</dbReference>
<comment type="similarity">
    <text evidence="1">Belongs to the peptidase C40 family.</text>
</comment>
<dbReference type="GO" id="GO:0006508">
    <property type="term" value="P:proteolysis"/>
    <property type="evidence" value="ECO:0007669"/>
    <property type="project" value="UniProtKB-KW"/>
</dbReference>
<keyword evidence="3 6" id="KW-0732">Signal</keyword>
<evidence type="ECO:0000313" key="8">
    <source>
        <dbReference type="EMBL" id="HED09307.1"/>
    </source>
</evidence>
<feature type="signal peptide" evidence="6">
    <location>
        <begin position="1"/>
        <end position="22"/>
    </location>
</feature>
<dbReference type="PANTHER" id="PTHR47360">
    <property type="entry name" value="MUREIN DD-ENDOPEPTIDASE MEPS/MUREIN LD-CARBOXYPEPTIDASE"/>
    <property type="match status" value="1"/>
</dbReference>
<accession>A0A7V1LKQ9</accession>
<dbReference type="Pfam" id="PF00877">
    <property type="entry name" value="NLPC_P60"/>
    <property type="match status" value="1"/>
</dbReference>
<sequence length="161" mass="18014">MVKKPHILILPVLLALALSSCANSSRIRQERAPRAGDNCAALESAIRPWLGTPYLYGGTGERGLDCSAFVQIIYKQYRGIDLPRTTTLQYAAGERVQRGNLRCGDLVFFNNVRGRGVDHVGIYLGRDRFAHASTQKGVTVSDLNNSYYRKRYSGARRLRRP</sequence>
<evidence type="ECO:0000256" key="1">
    <source>
        <dbReference type="ARBA" id="ARBA00007074"/>
    </source>
</evidence>
<feature type="chain" id="PRO_5031253434" description="NlpC/P60 domain-containing protein" evidence="6">
    <location>
        <begin position="23"/>
        <end position="161"/>
    </location>
</feature>
<keyword evidence="2" id="KW-0645">Protease</keyword>
<dbReference type="AlphaFoldDB" id="A0A7V1LKQ9"/>
<reference evidence="8" key="1">
    <citation type="journal article" date="2020" name="mSystems">
        <title>Genome- and Community-Level Interaction Insights into Carbon Utilization and Element Cycling Functions of Hydrothermarchaeota in Hydrothermal Sediment.</title>
        <authorList>
            <person name="Zhou Z."/>
            <person name="Liu Y."/>
            <person name="Xu W."/>
            <person name="Pan J."/>
            <person name="Luo Z.H."/>
            <person name="Li M."/>
        </authorList>
    </citation>
    <scope>NUCLEOTIDE SEQUENCE [LARGE SCALE GENOMIC DNA]</scope>
    <source>
        <strain evidence="8">HyVt-456</strain>
    </source>
</reference>
<evidence type="ECO:0000259" key="7">
    <source>
        <dbReference type="PROSITE" id="PS51935"/>
    </source>
</evidence>
<dbReference type="PROSITE" id="PS51935">
    <property type="entry name" value="NLPC_P60"/>
    <property type="match status" value="1"/>
</dbReference>
<dbReference type="InterPro" id="IPR052062">
    <property type="entry name" value="Murein_DD/LD_carboxypeptidase"/>
</dbReference>
<evidence type="ECO:0000256" key="3">
    <source>
        <dbReference type="ARBA" id="ARBA00022729"/>
    </source>
</evidence>
<keyword evidence="4" id="KW-0378">Hydrolase</keyword>
<evidence type="ECO:0000256" key="4">
    <source>
        <dbReference type="ARBA" id="ARBA00022801"/>
    </source>
</evidence>
<keyword evidence="5" id="KW-0788">Thiol protease</keyword>
<dbReference type="PROSITE" id="PS51257">
    <property type="entry name" value="PROKAR_LIPOPROTEIN"/>
    <property type="match status" value="1"/>
</dbReference>
<evidence type="ECO:0000256" key="5">
    <source>
        <dbReference type="ARBA" id="ARBA00022807"/>
    </source>
</evidence>
<dbReference type="Gene3D" id="3.90.1720.10">
    <property type="entry name" value="endopeptidase domain like (from Nostoc punctiforme)"/>
    <property type="match status" value="1"/>
</dbReference>
<evidence type="ECO:0000256" key="2">
    <source>
        <dbReference type="ARBA" id="ARBA00022670"/>
    </source>
</evidence>
<proteinExistence type="inferred from homology"/>
<dbReference type="SUPFAM" id="SSF54001">
    <property type="entry name" value="Cysteine proteinases"/>
    <property type="match status" value="1"/>
</dbReference>
<feature type="domain" description="NlpC/P60" evidence="7">
    <location>
        <begin position="36"/>
        <end position="159"/>
    </location>
</feature>
<dbReference type="InterPro" id="IPR000064">
    <property type="entry name" value="NLP_P60_dom"/>
</dbReference>
<dbReference type="GO" id="GO:0008234">
    <property type="term" value="F:cysteine-type peptidase activity"/>
    <property type="evidence" value="ECO:0007669"/>
    <property type="project" value="UniProtKB-KW"/>
</dbReference>
<dbReference type="EMBL" id="DRLD01000035">
    <property type="protein sequence ID" value="HED09307.1"/>
    <property type="molecule type" value="Genomic_DNA"/>
</dbReference>